<dbReference type="InterPro" id="IPR000477">
    <property type="entry name" value="RT_dom"/>
</dbReference>
<dbReference type="PANTHER" id="PTHR33064">
    <property type="entry name" value="POL PROTEIN"/>
    <property type="match status" value="1"/>
</dbReference>
<comment type="caution">
    <text evidence="4">The sequence shown here is derived from an EMBL/GenBank/DDBJ whole genome shotgun (WGS) entry which is preliminary data.</text>
</comment>
<accession>A0AAV6GU03</accession>
<evidence type="ECO:0000259" key="3">
    <source>
        <dbReference type="PROSITE" id="PS50878"/>
    </source>
</evidence>
<evidence type="ECO:0000313" key="4">
    <source>
        <dbReference type="EMBL" id="KAG5277367.1"/>
    </source>
</evidence>
<name>A0AAV6GU03_9TELE</name>
<protein>
    <recommendedName>
        <fullName evidence="2">ribonuclease H</fullName>
        <ecNumber evidence="2">3.1.26.4</ecNumber>
    </recommendedName>
</protein>
<keyword evidence="5" id="KW-1185">Reference proteome</keyword>
<reference evidence="4" key="1">
    <citation type="submission" date="2020-10" db="EMBL/GenBank/DDBJ databases">
        <title>Chromosome-scale genome assembly of the Allis shad, Alosa alosa.</title>
        <authorList>
            <person name="Margot Z."/>
            <person name="Christophe K."/>
            <person name="Cabau C."/>
            <person name="Louis A."/>
            <person name="Berthelot C."/>
            <person name="Parey E."/>
            <person name="Roest Crollius H."/>
            <person name="Montfort J."/>
            <person name="Robinson-Rechavi M."/>
            <person name="Bucao C."/>
            <person name="Bouchez O."/>
            <person name="Gislard M."/>
            <person name="Lluch J."/>
            <person name="Milhes M."/>
            <person name="Lampietro C."/>
            <person name="Lopez Roques C."/>
            <person name="Donnadieu C."/>
            <person name="Braasch I."/>
            <person name="Desvignes T."/>
            <person name="Postlethwait J."/>
            <person name="Bobe J."/>
            <person name="Guiguen Y."/>
        </authorList>
    </citation>
    <scope>NUCLEOTIDE SEQUENCE</scope>
    <source>
        <strain evidence="4">M-15738</strain>
        <tissue evidence="4">Blood</tissue>
    </source>
</reference>
<dbReference type="PROSITE" id="PS50878">
    <property type="entry name" value="RT_POL"/>
    <property type="match status" value="1"/>
</dbReference>
<dbReference type="InterPro" id="IPR043128">
    <property type="entry name" value="Rev_trsase/Diguanyl_cyclase"/>
</dbReference>
<dbReference type="Gene3D" id="3.10.10.10">
    <property type="entry name" value="HIV Type 1 Reverse Transcriptase, subunit A, domain 1"/>
    <property type="match status" value="1"/>
</dbReference>
<gene>
    <name evidence="4" type="ORF">AALO_G00116720</name>
</gene>
<feature type="domain" description="Reverse transcriptase" evidence="3">
    <location>
        <begin position="244"/>
        <end position="420"/>
    </location>
</feature>
<organism evidence="4 5">
    <name type="scientific">Alosa alosa</name>
    <name type="common">allis shad</name>
    <dbReference type="NCBI Taxonomy" id="278164"/>
    <lineage>
        <taxon>Eukaryota</taxon>
        <taxon>Metazoa</taxon>
        <taxon>Chordata</taxon>
        <taxon>Craniata</taxon>
        <taxon>Vertebrata</taxon>
        <taxon>Euteleostomi</taxon>
        <taxon>Actinopterygii</taxon>
        <taxon>Neopterygii</taxon>
        <taxon>Teleostei</taxon>
        <taxon>Clupei</taxon>
        <taxon>Clupeiformes</taxon>
        <taxon>Clupeoidei</taxon>
        <taxon>Clupeidae</taxon>
        <taxon>Alosa</taxon>
    </lineage>
</organism>
<comment type="similarity">
    <text evidence="1">Belongs to the beta type-B retroviral polymerase family. HERV class-II K(HML-2) pol subfamily.</text>
</comment>
<dbReference type="EMBL" id="JADWDJ010000008">
    <property type="protein sequence ID" value="KAG5277367.1"/>
    <property type="molecule type" value="Genomic_DNA"/>
</dbReference>
<evidence type="ECO:0000256" key="2">
    <source>
        <dbReference type="ARBA" id="ARBA00012180"/>
    </source>
</evidence>
<dbReference type="GO" id="GO:0004523">
    <property type="term" value="F:RNA-DNA hybrid ribonuclease activity"/>
    <property type="evidence" value="ECO:0007669"/>
    <property type="project" value="UniProtKB-EC"/>
</dbReference>
<evidence type="ECO:0000313" key="5">
    <source>
        <dbReference type="Proteomes" id="UP000823561"/>
    </source>
</evidence>
<dbReference type="AlphaFoldDB" id="A0AAV6GU03"/>
<sequence length="565" mass="64453">MLYDEHCDHHTSSLTSPLPGYTQILKMLELRKKQRTSGHLGTVTLRGKEPKVVPAGGKVPLEGHVSTSNVTAERCALVEHPTASALPGGIFVDTCLITLPSQHPSKLPVWVRNETEHDITLPANCVIAELSTPLDIISSPSLESKQPETVKCCQLSYQQPCLAETPDLKFDFGESPVPESWKNRVTHRLRQFSDVFAHHELDYGHATRVKHHLKLRDETPFKQRSRPIHPQDYEAVRKHLRTLLDAEIIRESESPFSSPIVVVRKNVRLCVDYRKLNNQTIKEAYALPNVEETFSALSGSQWFSVMDLKSGYYQIEMEETDKPKTAFVCPLGFYDFNRMPQGITNAPSTFQRLMEKCMGDINLKEVLVFIDDLIVFSKSLEEHETRLTHVLTRLRDNGLKLSPDKCRFFQTSVRYLGHVVSRDGVHTDPEKIRALTTWPVPKTLKELQSFLGFSGYYRRFVRDYSKIVKPLNALTTGYPPARKGHRSKTGVKYFHPKEPFADRWTPACQQAFETLIERLTTSPVLGFADQQLPYVLHKAQVSPQRELRTGYEECREGCCQKQKTL</sequence>
<dbReference type="Proteomes" id="UP000823561">
    <property type="component" value="Chromosome 8"/>
</dbReference>
<dbReference type="PANTHER" id="PTHR33064:SF37">
    <property type="entry name" value="RIBONUCLEASE H"/>
    <property type="match status" value="1"/>
</dbReference>
<evidence type="ECO:0000256" key="1">
    <source>
        <dbReference type="ARBA" id="ARBA00010879"/>
    </source>
</evidence>
<dbReference type="InterPro" id="IPR051320">
    <property type="entry name" value="Viral_Replic_Matur_Polypro"/>
</dbReference>
<dbReference type="SUPFAM" id="SSF56672">
    <property type="entry name" value="DNA/RNA polymerases"/>
    <property type="match status" value="1"/>
</dbReference>
<dbReference type="CDD" id="cd01647">
    <property type="entry name" value="RT_LTR"/>
    <property type="match status" value="1"/>
</dbReference>
<dbReference type="FunFam" id="3.30.70.270:FF:000020">
    <property type="entry name" value="Transposon Tf2-6 polyprotein-like Protein"/>
    <property type="match status" value="1"/>
</dbReference>
<dbReference type="EC" id="3.1.26.4" evidence="2"/>
<dbReference type="InterPro" id="IPR043502">
    <property type="entry name" value="DNA/RNA_pol_sf"/>
</dbReference>
<dbReference type="Gene3D" id="3.30.70.270">
    <property type="match status" value="2"/>
</dbReference>
<proteinExistence type="inferred from homology"/>
<dbReference type="Pfam" id="PF00078">
    <property type="entry name" value="RVT_1"/>
    <property type="match status" value="1"/>
</dbReference>